<dbReference type="PANTHER" id="PTHR13096:SF8">
    <property type="entry name" value="RIBOSOMAL OXYGENASE 1"/>
    <property type="match status" value="1"/>
</dbReference>
<proteinExistence type="predicted"/>
<dbReference type="Proteomes" id="UP000196531">
    <property type="component" value="Unassembled WGS sequence"/>
</dbReference>
<dbReference type="CDD" id="cd02208">
    <property type="entry name" value="cupin_RmlC-like"/>
    <property type="match status" value="1"/>
</dbReference>
<dbReference type="Pfam" id="PF08007">
    <property type="entry name" value="JmjC_2"/>
    <property type="match status" value="1"/>
</dbReference>
<comment type="caution">
    <text evidence="5">The sequence shown here is derived from an EMBL/GenBank/DDBJ whole genome shotgun (WGS) entry which is preliminary data.</text>
</comment>
<dbReference type="Gene3D" id="2.60.120.650">
    <property type="entry name" value="Cupin"/>
    <property type="match status" value="1"/>
</dbReference>
<evidence type="ECO:0000259" key="4">
    <source>
        <dbReference type="PROSITE" id="PS51184"/>
    </source>
</evidence>
<gene>
    <name evidence="5" type="ORF">A9Q84_11415</name>
</gene>
<evidence type="ECO:0000256" key="2">
    <source>
        <dbReference type="ARBA" id="ARBA00022723"/>
    </source>
</evidence>
<evidence type="ECO:0000256" key="3">
    <source>
        <dbReference type="ARBA" id="ARBA00023004"/>
    </source>
</evidence>
<feature type="domain" description="JmjC" evidence="4">
    <location>
        <begin position="87"/>
        <end position="247"/>
    </location>
</feature>
<dbReference type="SUPFAM" id="SSF51197">
    <property type="entry name" value="Clavaminate synthase-like"/>
    <property type="match status" value="1"/>
</dbReference>
<dbReference type="SMART" id="SM00558">
    <property type="entry name" value="JmjC"/>
    <property type="match status" value="1"/>
</dbReference>
<keyword evidence="3" id="KW-0408">Iron</keyword>
<evidence type="ECO:0000313" key="6">
    <source>
        <dbReference type="Proteomes" id="UP000196531"/>
    </source>
</evidence>
<organism evidence="5 6">
    <name type="scientific">Halobacteriovorax marinus</name>
    <dbReference type="NCBI Taxonomy" id="97084"/>
    <lineage>
        <taxon>Bacteria</taxon>
        <taxon>Pseudomonadati</taxon>
        <taxon>Bdellovibrionota</taxon>
        <taxon>Bacteriovoracia</taxon>
        <taxon>Bacteriovoracales</taxon>
        <taxon>Halobacteriovoraceae</taxon>
        <taxon>Halobacteriovorax</taxon>
    </lineage>
</organism>
<dbReference type="InterPro" id="IPR039994">
    <property type="entry name" value="NO66-like"/>
</dbReference>
<dbReference type="GO" id="GO:0046872">
    <property type="term" value="F:metal ion binding"/>
    <property type="evidence" value="ECO:0007669"/>
    <property type="project" value="UniProtKB-KW"/>
</dbReference>
<comment type="cofactor">
    <cofactor evidence="1">
        <name>Fe(2+)</name>
        <dbReference type="ChEBI" id="CHEBI:29033"/>
    </cofactor>
</comment>
<keyword evidence="2" id="KW-0479">Metal-binding</keyword>
<accession>A0A1Y5F7M9</accession>
<evidence type="ECO:0000256" key="1">
    <source>
        <dbReference type="ARBA" id="ARBA00001954"/>
    </source>
</evidence>
<dbReference type="InterPro" id="IPR003347">
    <property type="entry name" value="JmjC_dom"/>
</dbReference>
<protein>
    <recommendedName>
        <fullName evidence="4">JmjC domain-containing protein</fullName>
    </recommendedName>
</protein>
<dbReference type="AlphaFoldDB" id="A0A1Y5F7M9"/>
<reference evidence="6" key="1">
    <citation type="journal article" date="2017" name="Proc. Natl. Acad. Sci. U.S.A.">
        <title>Simulation of Deepwater Horizon oil plume reveals substrate specialization within a complex community of hydrocarbon-degraders.</title>
        <authorList>
            <person name="Hu P."/>
            <person name="Dubinsky E.A."/>
            <person name="Probst A.J."/>
            <person name="Wang J."/>
            <person name="Sieber C.M.K."/>
            <person name="Tom L.M."/>
            <person name="Gardinali P."/>
            <person name="Banfield J.F."/>
            <person name="Atlas R.M."/>
            <person name="Andersen G.L."/>
        </authorList>
    </citation>
    <scope>NUCLEOTIDE SEQUENCE [LARGE SCALE GENOMIC DNA]</scope>
</reference>
<sequence length="302" mass="34003">MIEGKLKNLLCKEQISDLFHSYKENTPYFTNQLAAGVSELTSLPLLKSLDELLNIWPREIDVHLPDAQDEISSIKTTSTEAKQFHNNKMALLFNDANLQSSILTEWLETLRIEMGFSSMTHSRCLIYSTPKDGGTAAHFDQNVNIVLQVHGEKKWWIAPNKSIENPLTRHTAGLECDPELESYAMEAFPDSMPSDAEEFTLTPGSLLFVPRGAWHKTHANEDSLALNFTYSVPAWIDMLSAAIRGRLIQSTQWRASVDGLNNKMDTQKSVEDFSLLLHSLAQDMPNWNAEQILSIIEGELPS</sequence>
<name>A0A1Y5F7M9_9BACT</name>
<dbReference type="PROSITE" id="PS51184">
    <property type="entry name" value="JMJC"/>
    <property type="match status" value="1"/>
</dbReference>
<evidence type="ECO:0000313" key="5">
    <source>
        <dbReference type="EMBL" id="OUR96937.1"/>
    </source>
</evidence>
<dbReference type="EMBL" id="MAAO01000006">
    <property type="protein sequence ID" value="OUR96937.1"/>
    <property type="molecule type" value="Genomic_DNA"/>
</dbReference>
<dbReference type="PANTHER" id="PTHR13096">
    <property type="entry name" value="MINA53 MYC INDUCED NUCLEAR ANTIGEN"/>
    <property type="match status" value="1"/>
</dbReference>